<gene>
    <name evidence="2" type="ORF">CSUI_008776</name>
</gene>
<dbReference type="GeneID" id="94432112"/>
<dbReference type="Pfam" id="PF00211">
    <property type="entry name" value="Guanylate_cyc"/>
    <property type="match status" value="1"/>
</dbReference>
<evidence type="ECO:0000259" key="1">
    <source>
        <dbReference type="Pfam" id="PF00211"/>
    </source>
</evidence>
<keyword evidence="3" id="KW-1185">Reference proteome</keyword>
<comment type="caution">
    <text evidence="2">The sequence shown here is derived from an EMBL/GenBank/DDBJ whole genome shotgun (WGS) entry which is preliminary data.</text>
</comment>
<dbReference type="EMBL" id="MIGC01005019">
    <property type="protein sequence ID" value="PHJ17394.1"/>
    <property type="molecule type" value="Genomic_DNA"/>
</dbReference>
<dbReference type="InterPro" id="IPR029787">
    <property type="entry name" value="Nucleotide_cyclase"/>
</dbReference>
<proteinExistence type="predicted"/>
<dbReference type="AlphaFoldDB" id="A0A2C6KLT0"/>
<reference evidence="2 3" key="1">
    <citation type="journal article" date="2017" name="Int. J. Parasitol.">
        <title>The genome of the protozoan parasite Cystoisospora suis and a reverse vaccinology approach to identify vaccine candidates.</title>
        <authorList>
            <person name="Palmieri N."/>
            <person name="Shrestha A."/>
            <person name="Ruttkowski B."/>
            <person name="Beck T."/>
            <person name="Vogl C."/>
            <person name="Tomley F."/>
            <person name="Blake D.P."/>
            <person name="Joachim A."/>
        </authorList>
    </citation>
    <scope>NUCLEOTIDE SEQUENCE [LARGE SCALE GENOMIC DNA]</scope>
    <source>
        <strain evidence="2 3">Wien I</strain>
    </source>
</reference>
<evidence type="ECO:0000313" key="2">
    <source>
        <dbReference type="EMBL" id="PHJ17394.1"/>
    </source>
</evidence>
<evidence type="ECO:0000313" key="3">
    <source>
        <dbReference type="Proteomes" id="UP000221165"/>
    </source>
</evidence>
<feature type="domain" description="Guanylate cyclase" evidence="1">
    <location>
        <begin position="1"/>
        <end position="47"/>
    </location>
</feature>
<sequence>MKSSGAPDRINVSSATHAFLADDGQFVWQPQVVDVKGKGPMRTYLLDSVTGADSVFVPYPLENNMGVPGVPHGSTDLVRLRPEDQADQSFTRTRVPDARRRSWHGMEEPLQHCPLFPGDSSCLSPAFKQGEAETLRT</sequence>
<dbReference type="VEuPathDB" id="ToxoDB:CSUI_008776"/>
<organism evidence="2 3">
    <name type="scientific">Cystoisospora suis</name>
    <dbReference type="NCBI Taxonomy" id="483139"/>
    <lineage>
        <taxon>Eukaryota</taxon>
        <taxon>Sar</taxon>
        <taxon>Alveolata</taxon>
        <taxon>Apicomplexa</taxon>
        <taxon>Conoidasida</taxon>
        <taxon>Coccidia</taxon>
        <taxon>Eucoccidiorida</taxon>
        <taxon>Eimeriorina</taxon>
        <taxon>Sarcocystidae</taxon>
        <taxon>Cystoisospora</taxon>
    </lineage>
</organism>
<protein>
    <submittedName>
        <fullName evidence="2">Adenylate and guanylate cyclase catalytic domain containing protein</fullName>
    </submittedName>
</protein>
<dbReference type="OrthoDB" id="354346at2759"/>
<dbReference type="InterPro" id="IPR001054">
    <property type="entry name" value="A/G_cyclase"/>
</dbReference>
<name>A0A2C6KLT0_9APIC</name>
<feature type="non-terminal residue" evidence="2">
    <location>
        <position position="137"/>
    </location>
</feature>
<dbReference type="GO" id="GO:0035556">
    <property type="term" value="P:intracellular signal transduction"/>
    <property type="evidence" value="ECO:0007669"/>
    <property type="project" value="InterPro"/>
</dbReference>
<dbReference type="Proteomes" id="UP000221165">
    <property type="component" value="Unassembled WGS sequence"/>
</dbReference>
<dbReference type="GO" id="GO:0009190">
    <property type="term" value="P:cyclic nucleotide biosynthetic process"/>
    <property type="evidence" value="ECO:0007669"/>
    <property type="project" value="InterPro"/>
</dbReference>
<accession>A0A2C6KLT0</accession>
<dbReference type="Gene3D" id="3.30.70.1230">
    <property type="entry name" value="Nucleotide cyclase"/>
    <property type="match status" value="1"/>
</dbReference>
<dbReference type="SUPFAM" id="SSF55073">
    <property type="entry name" value="Nucleotide cyclase"/>
    <property type="match status" value="1"/>
</dbReference>
<dbReference type="RefSeq" id="XP_067919115.1">
    <property type="nucleotide sequence ID" value="XM_068068901.1"/>
</dbReference>